<proteinExistence type="predicted"/>
<dbReference type="PROSITE" id="PS50234">
    <property type="entry name" value="VWFA"/>
    <property type="match status" value="1"/>
</dbReference>
<dbReference type="InterPro" id="IPR036465">
    <property type="entry name" value="vWFA_dom_sf"/>
</dbReference>
<evidence type="ECO:0000259" key="1">
    <source>
        <dbReference type="PROSITE" id="PS50234"/>
    </source>
</evidence>
<sequence length="211" mass="22706">MVDTALVLAVDVSQSVDDARFALQMEGIAKAFEDAEVQRSILSGPHRAIFVTLVEWSDKAAVAVPWTLITSPGDANAFAAALRKTPRHGAEFTCMSRALQLIGDKILPFLPMPANRTVVDVSSDGHDNCNLSPPVDVLRDELVASGVTINGLPILEGDEAATLDGWYKAHVIGGTSAFTVPAHGYGDFERAMRRKFVTEISEVPAVFFPNQ</sequence>
<dbReference type="InterPro" id="IPR010607">
    <property type="entry name" value="DUF1194"/>
</dbReference>
<dbReference type="Pfam" id="PF06707">
    <property type="entry name" value="DUF1194"/>
    <property type="match status" value="1"/>
</dbReference>
<dbReference type="Proteomes" id="UP001230156">
    <property type="component" value="Unassembled WGS sequence"/>
</dbReference>
<organism evidence="2 3">
    <name type="scientific">Dongia sedimenti</name>
    <dbReference type="NCBI Taxonomy" id="3064282"/>
    <lineage>
        <taxon>Bacteria</taxon>
        <taxon>Pseudomonadati</taxon>
        <taxon>Pseudomonadota</taxon>
        <taxon>Alphaproteobacteria</taxon>
        <taxon>Rhodospirillales</taxon>
        <taxon>Dongiaceae</taxon>
        <taxon>Dongia</taxon>
    </lineage>
</organism>
<comment type="caution">
    <text evidence="2">The sequence shown here is derived from an EMBL/GenBank/DDBJ whole genome shotgun (WGS) entry which is preliminary data.</text>
</comment>
<dbReference type="InterPro" id="IPR002035">
    <property type="entry name" value="VWF_A"/>
</dbReference>
<dbReference type="RefSeq" id="WP_379954162.1">
    <property type="nucleotide sequence ID" value="NZ_JAUYVI010000001.1"/>
</dbReference>
<dbReference type="Gene3D" id="3.40.50.410">
    <property type="entry name" value="von Willebrand factor, type A domain"/>
    <property type="match status" value="1"/>
</dbReference>
<protein>
    <submittedName>
        <fullName evidence="2">DUF1194 domain-containing protein</fullName>
    </submittedName>
</protein>
<name>A0ABU0YGD4_9PROT</name>
<evidence type="ECO:0000313" key="2">
    <source>
        <dbReference type="EMBL" id="MDQ7246767.1"/>
    </source>
</evidence>
<evidence type="ECO:0000313" key="3">
    <source>
        <dbReference type="Proteomes" id="UP001230156"/>
    </source>
</evidence>
<dbReference type="EMBL" id="JAUYVI010000001">
    <property type="protein sequence ID" value="MDQ7246767.1"/>
    <property type="molecule type" value="Genomic_DNA"/>
</dbReference>
<dbReference type="CDD" id="cd00198">
    <property type="entry name" value="vWFA"/>
    <property type="match status" value="1"/>
</dbReference>
<accession>A0ABU0YGD4</accession>
<keyword evidence="3" id="KW-1185">Reference proteome</keyword>
<feature type="domain" description="VWFA" evidence="1">
    <location>
        <begin position="5"/>
        <end position="200"/>
    </location>
</feature>
<reference evidence="3" key="1">
    <citation type="submission" date="2023-08" db="EMBL/GenBank/DDBJ databases">
        <title>Rhodospirillaceae gen. nov., a novel taxon isolated from the Yangtze River Yuezi River estuary sludge.</title>
        <authorList>
            <person name="Ruan L."/>
        </authorList>
    </citation>
    <scope>NUCLEOTIDE SEQUENCE [LARGE SCALE GENOMIC DNA]</scope>
    <source>
        <strain evidence="3">R-7</strain>
    </source>
</reference>
<dbReference type="SUPFAM" id="SSF53300">
    <property type="entry name" value="vWA-like"/>
    <property type="match status" value="1"/>
</dbReference>
<gene>
    <name evidence="2" type="ORF">Q8A70_03780</name>
</gene>